<keyword evidence="3" id="KW-1185">Reference proteome</keyword>
<protein>
    <submittedName>
        <fullName evidence="2">Uncharacterized protein</fullName>
    </submittedName>
</protein>
<accession>A0ABD3HH48</accession>
<feature type="region of interest" description="Disordered" evidence="1">
    <location>
        <begin position="66"/>
        <end position="141"/>
    </location>
</feature>
<evidence type="ECO:0000256" key="1">
    <source>
        <dbReference type="SAM" id="MobiDB-lite"/>
    </source>
</evidence>
<proteinExistence type="predicted"/>
<feature type="compositionally biased region" description="Basic and acidic residues" evidence="1">
    <location>
        <begin position="112"/>
        <end position="137"/>
    </location>
</feature>
<evidence type="ECO:0000313" key="2">
    <source>
        <dbReference type="EMBL" id="KAL3690171.1"/>
    </source>
</evidence>
<feature type="compositionally biased region" description="Polar residues" evidence="1">
    <location>
        <begin position="86"/>
        <end position="103"/>
    </location>
</feature>
<gene>
    <name evidence="2" type="ORF">R1sor_016480</name>
</gene>
<sequence>MALVQVKQAFRVGLVQRVSRYVSPPQPSSPTSFLWKTDSLSRQRRHVILAQVAECRRMFFTTTISEAGSQPAQGAEPTPEEAAGTTAESDASQFSQTGFSSNAEPDLLNRTYGHEQKDHAKVADASHEHFSNTKDDIEGLDESGYDISKGYFEPRDPSRILPSRNICNSEVAACGWRVSV</sequence>
<dbReference type="EMBL" id="JBJQOH010000004">
    <property type="protein sequence ID" value="KAL3690171.1"/>
    <property type="molecule type" value="Genomic_DNA"/>
</dbReference>
<organism evidence="2 3">
    <name type="scientific">Riccia sorocarpa</name>
    <dbReference type="NCBI Taxonomy" id="122646"/>
    <lineage>
        <taxon>Eukaryota</taxon>
        <taxon>Viridiplantae</taxon>
        <taxon>Streptophyta</taxon>
        <taxon>Embryophyta</taxon>
        <taxon>Marchantiophyta</taxon>
        <taxon>Marchantiopsida</taxon>
        <taxon>Marchantiidae</taxon>
        <taxon>Marchantiales</taxon>
        <taxon>Ricciaceae</taxon>
        <taxon>Riccia</taxon>
    </lineage>
</organism>
<name>A0ABD3HH48_9MARC</name>
<reference evidence="2 3" key="1">
    <citation type="submission" date="2024-09" db="EMBL/GenBank/DDBJ databases">
        <title>Chromosome-scale assembly of Riccia sorocarpa.</title>
        <authorList>
            <person name="Paukszto L."/>
        </authorList>
    </citation>
    <scope>NUCLEOTIDE SEQUENCE [LARGE SCALE GENOMIC DNA]</scope>
    <source>
        <strain evidence="2">LP-2024</strain>
        <tissue evidence="2">Aerial parts of the thallus</tissue>
    </source>
</reference>
<comment type="caution">
    <text evidence="2">The sequence shown here is derived from an EMBL/GenBank/DDBJ whole genome shotgun (WGS) entry which is preliminary data.</text>
</comment>
<dbReference type="Proteomes" id="UP001633002">
    <property type="component" value="Unassembled WGS sequence"/>
</dbReference>
<dbReference type="AlphaFoldDB" id="A0ABD3HH48"/>
<evidence type="ECO:0000313" key="3">
    <source>
        <dbReference type="Proteomes" id="UP001633002"/>
    </source>
</evidence>